<gene>
    <name evidence="2" type="ORF">CEV31_2651</name>
</gene>
<organism evidence="2 3">
    <name type="scientific">Brucella thiophenivorans</name>
    <dbReference type="NCBI Taxonomy" id="571255"/>
    <lineage>
        <taxon>Bacteria</taxon>
        <taxon>Pseudomonadati</taxon>
        <taxon>Pseudomonadota</taxon>
        <taxon>Alphaproteobacteria</taxon>
        <taxon>Hyphomicrobiales</taxon>
        <taxon>Brucellaceae</taxon>
        <taxon>Brucella/Ochrobactrum group</taxon>
        <taxon>Brucella</taxon>
    </lineage>
</organism>
<keyword evidence="3" id="KW-1185">Reference proteome</keyword>
<dbReference type="AlphaFoldDB" id="A0A256FNA2"/>
<proteinExistence type="predicted"/>
<sequence>MSRTKFLMGTKHRQRRSSNRSDVVSNGHDGAEEHQDFSVFF</sequence>
<dbReference type="EMBL" id="NNRJ01000049">
    <property type="protein sequence ID" value="OYR15901.1"/>
    <property type="molecule type" value="Genomic_DNA"/>
</dbReference>
<feature type="region of interest" description="Disordered" evidence="1">
    <location>
        <begin position="1"/>
        <end position="41"/>
    </location>
</feature>
<comment type="caution">
    <text evidence="2">The sequence shown here is derived from an EMBL/GenBank/DDBJ whole genome shotgun (WGS) entry which is preliminary data.</text>
</comment>
<accession>A0A256FNA2</accession>
<name>A0A256FNA2_9HYPH</name>
<reference evidence="2 3" key="1">
    <citation type="submission" date="2017-07" db="EMBL/GenBank/DDBJ databases">
        <title>Phylogenetic study on the rhizospheric bacterium Ochrobactrum sp. A44.</title>
        <authorList>
            <person name="Krzyzanowska D.M."/>
            <person name="Ossowicki A."/>
            <person name="Rajewska M."/>
            <person name="Maciag T."/>
            <person name="Kaczynski Z."/>
            <person name="Czerwicka M."/>
            <person name="Jafra S."/>
        </authorList>
    </citation>
    <scope>NUCLEOTIDE SEQUENCE [LARGE SCALE GENOMIC DNA]</scope>
    <source>
        <strain evidence="2 3">DSM 7216</strain>
    </source>
</reference>
<feature type="compositionally biased region" description="Basic and acidic residues" evidence="1">
    <location>
        <begin position="29"/>
        <end position="41"/>
    </location>
</feature>
<evidence type="ECO:0000313" key="3">
    <source>
        <dbReference type="Proteomes" id="UP000215590"/>
    </source>
</evidence>
<dbReference type="Proteomes" id="UP000215590">
    <property type="component" value="Unassembled WGS sequence"/>
</dbReference>
<evidence type="ECO:0000256" key="1">
    <source>
        <dbReference type="SAM" id="MobiDB-lite"/>
    </source>
</evidence>
<evidence type="ECO:0000313" key="2">
    <source>
        <dbReference type="EMBL" id="OYR15901.1"/>
    </source>
</evidence>
<protein>
    <submittedName>
        <fullName evidence="2">Uncharacterized protein</fullName>
    </submittedName>
</protein>